<dbReference type="AlphaFoldDB" id="A0A804KN89"/>
<dbReference type="InParanoid" id="A0A804KN89"/>
<dbReference type="Gramene" id="Ma09_t24480.1">
    <property type="protein sequence ID" value="Ma09_p24480.1"/>
    <property type="gene ID" value="Ma09_g24480"/>
</dbReference>
<evidence type="ECO:0000313" key="2">
    <source>
        <dbReference type="EnsemblPlants" id="Ma09_p24480.1"/>
    </source>
</evidence>
<dbReference type="Gene3D" id="3.40.50.300">
    <property type="entry name" value="P-loop containing nucleotide triphosphate hydrolases"/>
    <property type="match status" value="1"/>
</dbReference>
<dbReference type="EnsemblPlants" id="Ma09_t24480.1">
    <property type="protein sequence ID" value="Ma09_p24480.1"/>
    <property type="gene ID" value="Ma09_g24480"/>
</dbReference>
<organism evidence="2 3">
    <name type="scientific">Musa acuminata subsp. malaccensis</name>
    <name type="common">Wild banana</name>
    <name type="synonym">Musa malaccensis</name>
    <dbReference type="NCBI Taxonomy" id="214687"/>
    <lineage>
        <taxon>Eukaryota</taxon>
        <taxon>Viridiplantae</taxon>
        <taxon>Streptophyta</taxon>
        <taxon>Embryophyta</taxon>
        <taxon>Tracheophyta</taxon>
        <taxon>Spermatophyta</taxon>
        <taxon>Magnoliopsida</taxon>
        <taxon>Liliopsida</taxon>
        <taxon>Zingiberales</taxon>
        <taxon>Musaceae</taxon>
        <taxon>Musa</taxon>
    </lineage>
</organism>
<dbReference type="InterPro" id="IPR027417">
    <property type="entry name" value="P-loop_NTPase"/>
</dbReference>
<feature type="compositionally biased region" description="Basic and acidic residues" evidence="1">
    <location>
        <begin position="187"/>
        <end position="196"/>
    </location>
</feature>
<evidence type="ECO:0000313" key="3">
    <source>
        <dbReference type="Proteomes" id="UP000012960"/>
    </source>
</evidence>
<reference evidence="2" key="1">
    <citation type="submission" date="2021-05" db="UniProtKB">
        <authorList>
            <consortium name="EnsemblPlants"/>
        </authorList>
    </citation>
    <scope>IDENTIFICATION</scope>
    <source>
        <strain evidence="2">subsp. malaccensis</strain>
    </source>
</reference>
<sequence>MLRGPTRPSSSYKKIRTRLWGRKSPKVASWWAHPAPTKRCWPERWWESRAFFSCAASEFLSCSWVLGRRGSGICSRRRRLRQRGAGLGGGNDEREQTINQLLTEMDGFSGNSGVICFGSDQQPGPGRVKILQVSWYNKPLLPSTDLIVGGVGPSSPTRPLCRYEGRGLPLNAQASSPFPKEIVTPSRSDHRNRPPL</sequence>
<name>A0A804KN89_MUSAM</name>
<proteinExistence type="predicted"/>
<accession>A0A804KN89</accession>
<dbReference type="Proteomes" id="UP000012960">
    <property type="component" value="Unplaced"/>
</dbReference>
<evidence type="ECO:0000256" key="1">
    <source>
        <dbReference type="SAM" id="MobiDB-lite"/>
    </source>
</evidence>
<protein>
    <submittedName>
        <fullName evidence="2">Uncharacterized protein</fullName>
    </submittedName>
</protein>
<feature type="region of interest" description="Disordered" evidence="1">
    <location>
        <begin position="170"/>
        <end position="196"/>
    </location>
</feature>
<keyword evidence="3" id="KW-1185">Reference proteome</keyword>